<sequence>MYAFGTPIPHIATSFKHRLFPLAGKLLPPRQSLLSSRGHVLRLECLVMTTSKLSEKLEPGKSYLYSGDESELLPSFDATDVLLFDGSESDAKSVRQFVAQAQLGAYGEKRLLLVKNAHLMSDIVQNTLLKLLEEPPSSVVIVLQTGQAQQLLPTVLSRLHPLGNSSATPATVQSCLGGSSSGLFEDQTMKGFVLEDPKGSFVKLTELPRDELVKLLAQEMNFQQQQLFVTPDEQVSSRVSLLDKAIKKLDANANLKLTVDWLLLRWSDKSGYTKE</sequence>
<name>A0A0G1QHY7_9BACT</name>
<dbReference type="Gene3D" id="3.40.50.300">
    <property type="entry name" value="P-loop containing nucleotide triphosphate hydrolases"/>
    <property type="match status" value="1"/>
</dbReference>
<dbReference type="SUPFAM" id="SSF52540">
    <property type="entry name" value="P-loop containing nucleoside triphosphate hydrolases"/>
    <property type="match status" value="1"/>
</dbReference>
<protein>
    <submittedName>
        <fullName evidence="1">Polymerase III protein</fullName>
    </submittedName>
</protein>
<dbReference type="InterPro" id="IPR027417">
    <property type="entry name" value="P-loop_NTPase"/>
</dbReference>
<proteinExistence type="predicted"/>
<evidence type="ECO:0000313" key="1">
    <source>
        <dbReference type="EMBL" id="KKU44566.1"/>
    </source>
</evidence>
<organism evidence="1 2">
    <name type="scientific">Berkelbacteria bacterium GW2011_GWA2_46_7</name>
    <dbReference type="NCBI Taxonomy" id="1618335"/>
    <lineage>
        <taxon>Bacteria</taxon>
        <taxon>Candidatus Berkelbacteria</taxon>
    </lineage>
</organism>
<dbReference type="EMBL" id="LCMV01000001">
    <property type="protein sequence ID" value="KKU44566.1"/>
    <property type="molecule type" value="Genomic_DNA"/>
</dbReference>
<accession>A0A0G1QHY7</accession>
<reference evidence="1 2" key="1">
    <citation type="journal article" date="2015" name="Nature">
        <title>rRNA introns, odd ribosomes, and small enigmatic genomes across a large radiation of phyla.</title>
        <authorList>
            <person name="Brown C.T."/>
            <person name="Hug L.A."/>
            <person name="Thomas B.C."/>
            <person name="Sharon I."/>
            <person name="Castelle C.J."/>
            <person name="Singh A."/>
            <person name="Wilkins M.J."/>
            <person name="Williams K.H."/>
            <person name="Banfield J.F."/>
        </authorList>
    </citation>
    <scope>NUCLEOTIDE SEQUENCE [LARGE SCALE GENOMIC DNA]</scope>
</reference>
<comment type="caution">
    <text evidence="1">The sequence shown here is derived from an EMBL/GenBank/DDBJ whole genome shotgun (WGS) entry which is preliminary data.</text>
</comment>
<gene>
    <name evidence="1" type="ORF">UX60_C0001G0019</name>
</gene>
<evidence type="ECO:0000313" key="2">
    <source>
        <dbReference type="Proteomes" id="UP000034487"/>
    </source>
</evidence>
<dbReference type="AlphaFoldDB" id="A0A0G1QHY7"/>
<dbReference type="Proteomes" id="UP000034487">
    <property type="component" value="Unassembled WGS sequence"/>
</dbReference>
<dbReference type="Pfam" id="PF13177">
    <property type="entry name" value="DNA_pol3_delta2"/>
    <property type="match status" value="1"/>
</dbReference>